<sequence>MKNSLFLLGLLMSANAIAGARTGHHGDFIVTCHPPKFMQEKPLDNAQVSSFQEFEFMTSDNTDGKTIKVWVNNKLLDVDIVPLASGHYRVKGKLSEPLLEGKAWIKVTSESNDGCNALRAWNVYIKK</sequence>
<comment type="caution">
    <text evidence="2">The sequence shown here is derived from an EMBL/GenBank/DDBJ whole genome shotgun (WGS) entry which is preliminary data.</text>
</comment>
<dbReference type="RefSeq" id="WP_023493341.1">
    <property type="nucleotide sequence ID" value="NZ_AYLO01000011.1"/>
</dbReference>
<keyword evidence="3" id="KW-1185">Reference proteome</keyword>
<keyword evidence="1" id="KW-0732">Signal</keyword>
<dbReference type="STRING" id="1116472.MGMO_11c00580"/>
<feature type="chain" id="PRO_5004732142" evidence="1">
    <location>
        <begin position="19"/>
        <end position="127"/>
    </location>
</feature>
<name>V5E2H3_9GAMM</name>
<reference evidence="2 3" key="1">
    <citation type="journal article" date="2013" name="Genome Announc.">
        <title>Draft Genome Sequence of the Methanotrophic Gammaproteobacterium Methyloglobulus morosus DSM 22980 Strain KoM1.</title>
        <authorList>
            <person name="Poehlein A."/>
            <person name="Deutzmann J.S."/>
            <person name="Daniel R."/>
            <person name="Simeonova D.D."/>
        </authorList>
    </citation>
    <scope>NUCLEOTIDE SEQUENCE [LARGE SCALE GENOMIC DNA]</scope>
    <source>
        <strain evidence="2 3">KoM1</strain>
    </source>
</reference>
<dbReference type="Proteomes" id="UP000017842">
    <property type="component" value="Unassembled WGS sequence"/>
</dbReference>
<feature type="signal peptide" evidence="1">
    <location>
        <begin position="1"/>
        <end position="18"/>
    </location>
</feature>
<gene>
    <name evidence="2" type="ORF">MGMO_11c00580</name>
</gene>
<dbReference type="EMBL" id="AYLO01000011">
    <property type="protein sequence ID" value="ESS73751.1"/>
    <property type="molecule type" value="Genomic_DNA"/>
</dbReference>
<organism evidence="2 3">
    <name type="scientific">Methyloglobulus morosus KoM1</name>
    <dbReference type="NCBI Taxonomy" id="1116472"/>
    <lineage>
        <taxon>Bacteria</taxon>
        <taxon>Pseudomonadati</taxon>
        <taxon>Pseudomonadota</taxon>
        <taxon>Gammaproteobacteria</taxon>
        <taxon>Methylococcales</taxon>
        <taxon>Methylococcaceae</taxon>
        <taxon>Methyloglobulus</taxon>
    </lineage>
</organism>
<protein>
    <submittedName>
        <fullName evidence="2">Uncharacterized protein</fullName>
    </submittedName>
</protein>
<evidence type="ECO:0000313" key="3">
    <source>
        <dbReference type="Proteomes" id="UP000017842"/>
    </source>
</evidence>
<evidence type="ECO:0000313" key="2">
    <source>
        <dbReference type="EMBL" id="ESS73751.1"/>
    </source>
</evidence>
<dbReference type="OrthoDB" id="5570376at2"/>
<dbReference type="AlphaFoldDB" id="V5E2H3"/>
<proteinExistence type="predicted"/>
<accession>V5E2H3</accession>
<evidence type="ECO:0000256" key="1">
    <source>
        <dbReference type="SAM" id="SignalP"/>
    </source>
</evidence>
<dbReference type="eggNOG" id="ENOG502ZQUX">
    <property type="taxonomic scope" value="Bacteria"/>
</dbReference>